<evidence type="ECO:0000256" key="6">
    <source>
        <dbReference type="SAM" id="SignalP"/>
    </source>
</evidence>
<dbReference type="GO" id="GO:0016020">
    <property type="term" value="C:membrane"/>
    <property type="evidence" value="ECO:0007669"/>
    <property type="project" value="UniProtKB-SubCell"/>
</dbReference>
<feature type="transmembrane region" description="Helical" evidence="5">
    <location>
        <begin position="198"/>
        <end position="219"/>
    </location>
</feature>
<accession>A0A7S2UB32</accession>
<dbReference type="AlphaFoldDB" id="A0A7S2UB32"/>
<keyword evidence="2 5" id="KW-0812">Transmembrane</keyword>
<evidence type="ECO:0000256" key="4">
    <source>
        <dbReference type="ARBA" id="ARBA00023136"/>
    </source>
</evidence>
<keyword evidence="3 5" id="KW-1133">Transmembrane helix</keyword>
<feature type="chain" id="PRO_5031108689" evidence="6">
    <location>
        <begin position="36"/>
        <end position="355"/>
    </location>
</feature>
<feature type="transmembrane region" description="Helical" evidence="5">
    <location>
        <begin position="225"/>
        <end position="244"/>
    </location>
</feature>
<dbReference type="Pfam" id="PF01027">
    <property type="entry name" value="Bax1-I"/>
    <property type="match status" value="1"/>
</dbReference>
<feature type="transmembrane region" description="Helical" evidence="5">
    <location>
        <begin position="166"/>
        <end position="186"/>
    </location>
</feature>
<dbReference type="PANTHER" id="PTHR23291">
    <property type="entry name" value="BAX INHIBITOR-RELATED"/>
    <property type="match status" value="1"/>
</dbReference>
<evidence type="ECO:0000256" key="3">
    <source>
        <dbReference type="ARBA" id="ARBA00022989"/>
    </source>
</evidence>
<feature type="transmembrane region" description="Helical" evidence="5">
    <location>
        <begin position="287"/>
        <end position="306"/>
    </location>
</feature>
<dbReference type="InterPro" id="IPR006214">
    <property type="entry name" value="Bax_inhibitor_1-related"/>
</dbReference>
<protein>
    <submittedName>
        <fullName evidence="7">Uncharacterized protein</fullName>
    </submittedName>
</protein>
<feature type="transmembrane region" description="Helical" evidence="5">
    <location>
        <begin position="134"/>
        <end position="154"/>
    </location>
</feature>
<evidence type="ECO:0000256" key="1">
    <source>
        <dbReference type="ARBA" id="ARBA00004141"/>
    </source>
</evidence>
<evidence type="ECO:0000256" key="5">
    <source>
        <dbReference type="SAM" id="Phobius"/>
    </source>
</evidence>
<dbReference type="PANTHER" id="PTHR23291:SF50">
    <property type="entry name" value="PROTEIN LIFEGUARD 4"/>
    <property type="match status" value="1"/>
</dbReference>
<feature type="transmembrane region" description="Helical" evidence="5">
    <location>
        <begin position="327"/>
        <end position="349"/>
    </location>
</feature>
<keyword evidence="6" id="KW-0732">Signal</keyword>
<feature type="transmembrane region" description="Helical" evidence="5">
    <location>
        <begin position="256"/>
        <end position="275"/>
    </location>
</feature>
<gene>
    <name evidence="7" type="ORF">ASEP1449_LOCUS6099</name>
</gene>
<comment type="subcellular location">
    <subcellularLocation>
        <location evidence="1">Membrane</location>
        <topology evidence="1">Multi-pass membrane protein</topology>
    </subcellularLocation>
</comment>
<evidence type="ECO:0000256" key="2">
    <source>
        <dbReference type="ARBA" id="ARBA00022692"/>
    </source>
</evidence>
<reference evidence="7" key="1">
    <citation type="submission" date="2021-01" db="EMBL/GenBank/DDBJ databases">
        <authorList>
            <person name="Corre E."/>
            <person name="Pelletier E."/>
            <person name="Niang G."/>
            <person name="Scheremetjew M."/>
            <person name="Finn R."/>
            <person name="Kale V."/>
            <person name="Holt S."/>
            <person name="Cochrane G."/>
            <person name="Meng A."/>
            <person name="Brown T."/>
            <person name="Cohen L."/>
        </authorList>
    </citation>
    <scope>NUCLEOTIDE SEQUENCE</scope>
    <source>
        <strain evidence="7">CCMP2084</strain>
    </source>
</reference>
<sequence>MSRHMEPCGKGRVVPRIVQLLLWMVSVSLISRTCAHNANAPGKDFRRGAWSSLQHPHRTNTKYLMRGFLPVVRGGSDVPGRAVFSATTSSPKQNVASSVTRFSKDEKQASRQEAKEQLDAFLTRDSRQKFIGRVYAILTGQLLVTVLSILTFGLNPKLTWWIMNQAPIVPILSLGLSTVAWIFMCASERARRESPLKWRLLIIFTIGEALSVGFLSSFFTLRSVVSAMTTTAVATLSITLYTLLQKNPKYDLSQWGSGLLSMGIIFLVYGLIHILEVTGVLPAGFLPYSDMIYSVFGAGLFSVYLAHHTRLIVSGKNTKFQMNEKDYVFGAMSLYNDIINIFIYLLRILGEERNN</sequence>
<organism evidence="7">
    <name type="scientific">Attheya septentrionalis</name>
    <dbReference type="NCBI Taxonomy" id="420275"/>
    <lineage>
        <taxon>Eukaryota</taxon>
        <taxon>Sar</taxon>
        <taxon>Stramenopiles</taxon>
        <taxon>Ochrophyta</taxon>
        <taxon>Bacillariophyta</taxon>
        <taxon>Coscinodiscophyceae</taxon>
        <taxon>Chaetocerotophycidae</taxon>
        <taxon>Chaetocerotales</taxon>
        <taxon>Attheyaceae</taxon>
        <taxon>Attheya</taxon>
    </lineage>
</organism>
<keyword evidence="4 5" id="KW-0472">Membrane</keyword>
<name>A0A7S2UB32_9STRA</name>
<evidence type="ECO:0000313" key="7">
    <source>
        <dbReference type="EMBL" id="CAD9814274.1"/>
    </source>
</evidence>
<dbReference type="EMBL" id="HBHQ01009034">
    <property type="protein sequence ID" value="CAD9814274.1"/>
    <property type="molecule type" value="Transcribed_RNA"/>
</dbReference>
<proteinExistence type="predicted"/>
<feature type="signal peptide" evidence="6">
    <location>
        <begin position="1"/>
        <end position="35"/>
    </location>
</feature>